<evidence type="ECO:0000313" key="1">
    <source>
        <dbReference type="EMBL" id="SPF53838.1"/>
    </source>
</evidence>
<name>A0A2U3LPN3_9FIRM</name>
<dbReference type="EMBL" id="OMOF01000671">
    <property type="protein sequence ID" value="SPF53838.1"/>
    <property type="molecule type" value="Genomic_DNA"/>
</dbReference>
<proteinExistence type="predicted"/>
<protein>
    <submittedName>
        <fullName evidence="1">Uncharacterized protein</fullName>
    </submittedName>
</protein>
<accession>A0A2U3LPN3</accession>
<evidence type="ECO:0000313" key="2">
    <source>
        <dbReference type="Proteomes" id="UP000238916"/>
    </source>
</evidence>
<reference evidence="2" key="1">
    <citation type="submission" date="2018-02" db="EMBL/GenBank/DDBJ databases">
        <authorList>
            <person name="Hausmann B."/>
        </authorList>
    </citation>
    <scope>NUCLEOTIDE SEQUENCE [LARGE SCALE GENOMIC DNA]</scope>
    <source>
        <strain evidence="2">Peat soil MAG SbF1</strain>
    </source>
</reference>
<dbReference type="Proteomes" id="UP000238916">
    <property type="component" value="Unassembled WGS sequence"/>
</dbReference>
<sequence>MGTVLKGLVTGGRKSKTFDEIEKDPYLLIIGFIPIIIASFM</sequence>
<dbReference type="AlphaFoldDB" id="A0A2U3LPN3"/>
<gene>
    <name evidence="1" type="ORF">SBF1_7020007</name>
</gene>
<organism evidence="1 2">
    <name type="scientific">Candidatus Desulfosporosinus infrequens</name>
    <dbReference type="NCBI Taxonomy" id="2043169"/>
    <lineage>
        <taxon>Bacteria</taxon>
        <taxon>Bacillati</taxon>
        <taxon>Bacillota</taxon>
        <taxon>Clostridia</taxon>
        <taxon>Eubacteriales</taxon>
        <taxon>Desulfitobacteriaceae</taxon>
        <taxon>Desulfosporosinus</taxon>
    </lineage>
</organism>